<evidence type="ECO:0000259" key="1">
    <source>
        <dbReference type="Pfam" id="PF08241"/>
    </source>
</evidence>
<dbReference type="Pfam" id="PF08241">
    <property type="entry name" value="Methyltransf_11"/>
    <property type="match status" value="1"/>
</dbReference>
<dbReference type="GO" id="GO:0008757">
    <property type="term" value="F:S-adenosylmethionine-dependent methyltransferase activity"/>
    <property type="evidence" value="ECO:0007669"/>
    <property type="project" value="InterPro"/>
</dbReference>
<proteinExistence type="predicted"/>
<dbReference type="CDD" id="cd02440">
    <property type="entry name" value="AdoMet_MTases"/>
    <property type="match status" value="1"/>
</dbReference>
<name>A0A3S1BZB9_9CYAN</name>
<protein>
    <recommendedName>
        <fullName evidence="1">Methyltransferase type 11 domain-containing protein</fullName>
    </recommendedName>
</protein>
<keyword evidence="3" id="KW-1185">Reference proteome</keyword>
<dbReference type="AlphaFoldDB" id="A0A3S1BZB9"/>
<dbReference type="SUPFAM" id="SSF53335">
    <property type="entry name" value="S-adenosyl-L-methionine-dependent methyltransferases"/>
    <property type="match status" value="1"/>
</dbReference>
<dbReference type="PANTHER" id="PTHR43591">
    <property type="entry name" value="METHYLTRANSFERASE"/>
    <property type="match status" value="1"/>
</dbReference>
<accession>A0A3S1BZB9</accession>
<gene>
    <name evidence="2" type="ORF">DSM106972_085250</name>
</gene>
<dbReference type="Proteomes" id="UP000271624">
    <property type="component" value="Unassembled WGS sequence"/>
</dbReference>
<dbReference type="InterPro" id="IPR029063">
    <property type="entry name" value="SAM-dependent_MTases_sf"/>
</dbReference>
<reference evidence="2" key="1">
    <citation type="submission" date="2018-12" db="EMBL/GenBank/DDBJ databases">
        <authorList>
            <person name="Will S."/>
            <person name="Neumann-Schaal M."/>
            <person name="Henke P."/>
        </authorList>
    </citation>
    <scope>NUCLEOTIDE SEQUENCE</scope>
    <source>
        <strain evidence="2">PCC 7102</strain>
    </source>
</reference>
<organism evidence="2 3">
    <name type="scientific">Dulcicalothrix desertica PCC 7102</name>
    <dbReference type="NCBI Taxonomy" id="232991"/>
    <lineage>
        <taxon>Bacteria</taxon>
        <taxon>Bacillati</taxon>
        <taxon>Cyanobacteriota</taxon>
        <taxon>Cyanophyceae</taxon>
        <taxon>Nostocales</taxon>
        <taxon>Calotrichaceae</taxon>
        <taxon>Dulcicalothrix</taxon>
    </lineage>
</organism>
<dbReference type="RefSeq" id="WP_127086540.1">
    <property type="nucleotide sequence ID" value="NZ_RSCL01000033.1"/>
</dbReference>
<dbReference type="InterPro" id="IPR013216">
    <property type="entry name" value="Methyltransf_11"/>
</dbReference>
<evidence type="ECO:0000313" key="3">
    <source>
        <dbReference type="Proteomes" id="UP000271624"/>
    </source>
</evidence>
<dbReference type="EMBL" id="RSCL01000033">
    <property type="protein sequence ID" value="RUS97422.1"/>
    <property type="molecule type" value="Genomic_DNA"/>
</dbReference>
<dbReference type="Gene3D" id="3.40.50.150">
    <property type="entry name" value="Vaccinia Virus protein VP39"/>
    <property type="match status" value="1"/>
</dbReference>
<evidence type="ECO:0000313" key="2">
    <source>
        <dbReference type="EMBL" id="RUS97422.1"/>
    </source>
</evidence>
<feature type="domain" description="Methyltransferase type 11" evidence="1">
    <location>
        <begin position="44"/>
        <end position="139"/>
    </location>
</feature>
<sequence>MQAAYDSIANWYDAWVRDQTSVDNTTVSTFLDFIGAVDNQLICDVACGQGRIARELAQKKARVVGIDISSQLIEIAQREEQQLGLGIQYLLDDAQKLAQLDDCSFDGATSYLALMDIPDLEALCHAVYRILRPRGWFWFAITHPCFESPHSQWRTDAAGKVSLEVTQYFTEGFWQSANSNRIRGILGAYHRKLSTYINTLIGTGFEIKQICEPEATQVAIERVPGCGIVPTILFISCEKKHYSNQYLRQKYDWQKDFCRQRFQSNKILNLSATR</sequence>
<reference evidence="2" key="2">
    <citation type="journal article" date="2019" name="Genome Biol. Evol.">
        <title>Day and night: Metabolic profiles and evolutionary relationships of six axenic non-marine cyanobacteria.</title>
        <authorList>
            <person name="Will S.E."/>
            <person name="Henke P."/>
            <person name="Boedeker C."/>
            <person name="Huang S."/>
            <person name="Brinkmann H."/>
            <person name="Rohde M."/>
            <person name="Jarek M."/>
            <person name="Friedl T."/>
            <person name="Seufert S."/>
            <person name="Schumacher M."/>
            <person name="Overmann J."/>
            <person name="Neumann-Schaal M."/>
            <person name="Petersen J."/>
        </authorList>
    </citation>
    <scope>NUCLEOTIDE SEQUENCE [LARGE SCALE GENOMIC DNA]</scope>
    <source>
        <strain evidence="2">PCC 7102</strain>
    </source>
</reference>
<comment type="caution">
    <text evidence="2">The sequence shown here is derived from an EMBL/GenBank/DDBJ whole genome shotgun (WGS) entry which is preliminary data.</text>
</comment>
<dbReference type="OrthoDB" id="9779104at2"/>